<evidence type="ECO:0000313" key="3">
    <source>
        <dbReference type="EMBL" id="CAF4291714.1"/>
    </source>
</evidence>
<accession>A0A820HFW7</accession>
<keyword evidence="1" id="KW-0472">Membrane</keyword>
<dbReference type="AlphaFoldDB" id="A0A820HFW7"/>
<evidence type="ECO:0000313" key="4">
    <source>
        <dbReference type="Proteomes" id="UP000663851"/>
    </source>
</evidence>
<gene>
    <name evidence="3" type="ORF">HFQ381_LOCUS12955</name>
</gene>
<comment type="caution">
    <text evidence="3">The sequence shown here is derived from an EMBL/GenBank/DDBJ whole genome shotgun (WGS) entry which is preliminary data.</text>
</comment>
<dbReference type="Proteomes" id="UP000663851">
    <property type="component" value="Unassembled WGS sequence"/>
</dbReference>
<keyword evidence="1" id="KW-1133">Transmembrane helix</keyword>
<sequence length="257" mass="29943">MYFIILSLLIFKTQLIKTENAMMPANDLDLVFDHIWNVRDDMLKIYFNISNSTFKSYRYYFYDLRRFALPDSIKYFPRQRLIDTQNSLNIFGVHEDDYVSCVSFVDEYENIFRPRYGCYEFTIGEKTIGSHHGSKSGHLSPLLLAVAFVLHVFIAIVHHIKAKHYARNLLQRFIDVNPKASRKVFNIKSSLKKLDHPRVSVSVQRRLSRVSVDVGVDERHSIATQSSTDDTPIYVLPHHNRKVSLGLMKTIPESIAW</sequence>
<name>A0A820HFW7_9BILA</name>
<evidence type="ECO:0000256" key="2">
    <source>
        <dbReference type="SAM" id="SignalP"/>
    </source>
</evidence>
<keyword evidence="2" id="KW-0732">Signal</keyword>
<organism evidence="3 4">
    <name type="scientific">Rotaria socialis</name>
    <dbReference type="NCBI Taxonomy" id="392032"/>
    <lineage>
        <taxon>Eukaryota</taxon>
        <taxon>Metazoa</taxon>
        <taxon>Spiralia</taxon>
        <taxon>Gnathifera</taxon>
        <taxon>Rotifera</taxon>
        <taxon>Eurotatoria</taxon>
        <taxon>Bdelloidea</taxon>
        <taxon>Philodinida</taxon>
        <taxon>Philodinidae</taxon>
        <taxon>Rotaria</taxon>
    </lineage>
</organism>
<evidence type="ECO:0000256" key="1">
    <source>
        <dbReference type="SAM" id="Phobius"/>
    </source>
</evidence>
<dbReference type="EMBL" id="CAJOBO010000799">
    <property type="protein sequence ID" value="CAF4291714.1"/>
    <property type="molecule type" value="Genomic_DNA"/>
</dbReference>
<reference evidence="3" key="1">
    <citation type="submission" date="2021-02" db="EMBL/GenBank/DDBJ databases">
        <authorList>
            <person name="Nowell W R."/>
        </authorList>
    </citation>
    <scope>NUCLEOTIDE SEQUENCE</scope>
</reference>
<protein>
    <submittedName>
        <fullName evidence="3">Uncharacterized protein</fullName>
    </submittedName>
</protein>
<feature type="chain" id="PRO_5032811342" evidence="2">
    <location>
        <begin position="19"/>
        <end position="257"/>
    </location>
</feature>
<feature type="transmembrane region" description="Helical" evidence="1">
    <location>
        <begin position="142"/>
        <end position="160"/>
    </location>
</feature>
<proteinExistence type="predicted"/>
<feature type="signal peptide" evidence="2">
    <location>
        <begin position="1"/>
        <end position="18"/>
    </location>
</feature>
<keyword evidence="1" id="KW-0812">Transmembrane</keyword>